<dbReference type="Proteomes" id="UP000297245">
    <property type="component" value="Unassembled WGS sequence"/>
</dbReference>
<reference evidence="1 2" key="1">
    <citation type="journal article" date="2019" name="Nat. Ecol. Evol.">
        <title>Megaphylogeny resolves global patterns of mushroom evolution.</title>
        <authorList>
            <person name="Varga T."/>
            <person name="Krizsan K."/>
            <person name="Foldi C."/>
            <person name="Dima B."/>
            <person name="Sanchez-Garcia M."/>
            <person name="Sanchez-Ramirez S."/>
            <person name="Szollosi G.J."/>
            <person name="Szarkandi J.G."/>
            <person name="Papp V."/>
            <person name="Albert L."/>
            <person name="Andreopoulos W."/>
            <person name="Angelini C."/>
            <person name="Antonin V."/>
            <person name="Barry K.W."/>
            <person name="Bougher N.L."/>
            <person name="Buchanan P."/>
            <person name="Buyck B."/>
            <person name="Bense V."/>
            <person name="Catcheside P."/>
            <person name="Chovatia M."/>
            <person name="Cooper J."/>
            <person name="Damon W."/>
            <person name="Desjardin D."/>
            <person name="Finy P."/>
            <person name="Geml J."/>
            <person name="Haridas S."/>
            <person name="Hughes K."/>
            <person name="Justo A."/>
            <person name="Karasinski D."/>
            <person name="Kautmanova I."/>
            <person name="Kiss B."/>
            <person name="Kocsube S."/>
            <person name="Kotiranta H."/>
            <person name="LaButti K.M."/>
            <person name="Lechner B.E."/>
            <person name="Liimatainen K."/>
            <person name="Lipzen A."/>
            <person name="Lukacs Z."/>
            <person name="Mihaltcheva S."/>
            <person name="Morgado L.N."/>
            <person name="Niskanen T."/>
            <person name="Noordeloos M.E."/>
            <person name="Ohm R.A."/>
            <person name="Ortiz-Santana B."/>
            <person name="Ovrebo C."/>
            <person name="Racz N."/>
            <person name="Riley R."/>
            <person name="Savchenko A."/>
            <person name="Shiryaev A."/>
            <person name="Soop K."/>
            <person name="Spirin V."/>
            <person name="Szebenyi C."/>
            <person name="Tomsovsky M."/>
            <person name="Tulloss R.E."/>
            <person name="Uehling J."/>
            <person name="Grigoriev I.V."/>
            <person name="Vagvolgyi C."/>
            <person name="Papp T."/>
            <person name="Martin F.M."/>
            <person name="Miettinen O."/>
            <person name="Hibbett D.S."/>
            <person name="Nagy L.G."/>
        </authorList>
    </citation>
    <scope>NUCLEOTIDE SEQUENCE [LARGE SCALE GENOMIC DNA]</scope>
    <source>
        <strain evidence="1 2">CBS 962.96</strain>
    </source>
</reference>
<evidence type="ECO:0000313" key="1">
    <source>
        <dbReference type="EMBL" id="THU91017.1"/>
    </source>
</evidence>
<proteinExistence type="predicted"/>
<dbReference type="EMBL" id="ML179318">
    <property type="protein sequence ID" value="THU91017.1"/>
    <property type="molecule type" value="Genomic_DNA"/>
</dbReference>
<protein>
    <submittedName>
        <fullName evidence="1">Uncharacterized protein</fullName>
    </submittedName>
</protein>
<gene>
    <name evidence="1" type="ORF">K435DRAFT_863801</name>
</gene>
<name>A0A4S8LNY5_DENBC</name>
<dbReference type="OrthoDB" id="2966751at2759"/>
<sequence length="102" mass="11500">MSVTWDDTLWDLEPVIIHPFLGDPNDDEYENALPEFCVPVMILMGTVLSMTSNTIALYNALTKAFIVATSEFICGTVVTYTLHVSFDWPKFTITAQTFFTKP</sequence>
<accession>A0A4S8LNY5</accession>
<dbReference type="AlphaFoldDB" id="A0A4S8LNY5"/>
<organism evidence="1 2">
    <name type="scientific">Dendrothele bispora (strain CBS 962.96)</name>
    <dbReference type="NCBI Taxonomy" id="1314807"/>
    <lineage>
        <taxon>Eukaryota</taxon>
        <taxon>Fungi</taxon>
        <taxon>Dikarya</taxon>
        <taxon>Basidiomycota</taxon>
        <taxon>Agaricomycotina</taxon>
        <taxon>Agaricomycetes</taxon>
        <taxon>Agaricomycetidae</taxon>
        <taxon>Agaricales</taxon>
        <taxon>Agaricales incertae sedis</taxon>
        <taxon>Dendrothele</taxon>
    </lineage>
</organism>
<evidence type="ECO:0000313" key="2">
    <source>
        <dbReference type="Proteomes" id="UP000297245"/>
    </source>
</evidence>
<keyword evidence="2" id="KW-1185">Reference proteome</keyword>